<name>A0A5J9V075_9POAL</name>
<dbReference type="Proteomes" id="UP000324897">
    <property type="component" value="Chromosome 1"/>
</dbReference>
<keyword evidence="1" id="KW-1133">Transmembrane helix</keyword>
<keyword evidence="1" id="KW-0812">Transmembrane</keyword>
<evidence type="ECO:0000313" key="2">
    <source>
        <dbReference type="EMBL" id="TVU29509.1"/>
    </source>
</evidence>
<dbReference type="OrthoDB" id="529273at2759"/>
<evidence type="ECO:0000313" key="3">
    <source>
        <dbReference type="Proteomes" id="UP000324897"/>
    </source>
</evidence>
<comment type="caution">
    <text evidence="2">The sequence shown here is derived from an EMBL/GenBank/DDBJ whole genome shotgun (WGS) entry which is preliminary data.</text>
</comment>
<dbReference type="Gramene" id="TVU29509">
    <property type="protein sequence ID" value="TVU29509"/>
    <property type="gene ID" value="EJB05_21079"/>
</dbReference>
<dbReference type="PANTHER" id="PTHR20961:SF13">
    <property type="entry name" value="OS01G0119000 PROTEIN"/>
    <property type="match status" value="1"/>
</dbReference>
<feature type="transmembrane region" description="Helical" evidence="1">
    <location>
        <begin position="20"/>
        <end position="39"/>
    </location>
</feature>
<dbReference type="PANTHER" id="PTHR20961">
    <property type="entry name" value="GLYCOSYLTRANSFERASE"/>
    <property type="match status" value="1"/>
</dbReference>
<reference evidence="2 3" key="1">
    <citation type="journal article" date="2019" name="Sci. Rep.">
        <title>A high-quality genome of Eragrostis curvula grass provides insights into Poaceae evolution and supports new strategies to enhance forage quality.</title>
        <authorList>
            <person name="Carballo J."/>
            <person name="Santos B.A.C.M."/>
            <person name="Zappacosta D."/>
            <person name="Garbus I."/>
            <person name="Selva J.P."/>
            <person name="Gallo C.A."/>
            <person name="Diaz A."/>
            <person name="Albertini E."/>
            <person name="Caccamo M."/>
            <person name="Echenique V."/>
        </authorList>
    </citation>
    <scope>NUCLEOTIDE SEQUENCE [LARGE SCALE GENOMIC DNA]</scope>
    <source>
        <strain evidence="3">cv. Victoria</strain>
        <tissue evidence="2">Leaf</tissue>
    </source>
</reference>
<protein>
    <submittedName>
        <fullName evidence="2">Uncharacterized protein</fullName>
    </submittedName>
</protein>
<keyword evidence="1" id="KW-0472">Membrane</keyword>
<organism evidence="2 3">
    <name type="scientific">Eragrostis curvula</name>
    <name type="common">weeping love grass</name>
    <dbReference type="NCBI Taxonomy" id="38414"/>
    <lineage>
        <taxon>Eukaryota</taxon>
        <taxon>Viridiplantae</taxon>
        <taxon>Streptophyta</taxon>
        <taxon>Embryophyta</taxon>
        <taxon>Tracheophyta</taxon>
        <taxon>Spermatophyta</taxon>
        <taxon>Magnoliopsida</taxon>
        <taxon>Liliopsida</taxon>
        <taxon>Poales</taxon>
        <taxon>Poaceae</taxon>
        <taxon>PACMAD clade</taxon>
        <taxon>Chloridoideae</taxon>
        <taxon>Eragrostideae</taxon>
        <taxon>Eragrostidinae</taxon>
        <taxon>Eragrostis</taxon>
    </lineage>
</organism>
<sequence length="363" mass="39502">MCCSEVQSAGRSPKSRAQRYLVVGSVAGVLLVLLTYLLVSQQFTISDNYVFVTGAQWITEKQQISAPDETDNGKVVCNSEGVFSESCEVDGDVRVNGTALSVHVVPASRSERREWRIRPYARSSVHNIRKVTVTQLSEPDHDAAAAEAAPACTVTYGVPAVLFAIGGHSGRNYFHDFTDVLVPLFAASRRYGGEVPVPGQQRRAASVAGQVRLHPAAAVPLFSIVPESAPGGLSMADFTAFLRETYALPRSAAVSSLARDEPGSRKPRLLLIRRSHYRKLVNEEEVCARGGGGGVRGDASAAEESTLLETLGPDHPAIRDPDSVHRSGWDKVDELYLRRQDVRVNVTRFAPTLAQAFQHLRRQ</sequence>
<proteinExistence type="predicted"/>
<dbReference type="GO" id="GO:0016757">
    <property type="term" value="F:glycosyltransferase activity"/>
    <property type="evidence" value="ECO:0007669"/>
    <property type="project" value="InterPro"/>
</dbReference>
<keyword evidence="3" id="KW-1185">Reference proteome</keyword>
<dbReference type="AlphaFoldDB" id="A0A5J9V075"/>
<dbReference type="InterPro" id="IPR007657">
    <property type="entry name" value="Glycosyltransferase_61"/>
</dbReference>
<evidence type="ECO:0000256" key="1">
    <source>
        <dbReference type="SAM" id="Phobius"/>
    </source>
</evidence>
<accession>A0A5J9V075</accession>
<feature type="non-terminal residue" evidence="2">
    <location>
        <position position="1"/>
    </location>
</feature>
<gene>
    <name evidence="2" type="ORF">EJB05_21079</name>
</gene>
<dbReference type="EMBL" id="RWGY01000011">
    <property type="protein sequence ID" value="TVU29509.1"/>
    <property type="molecule type" value="Genomic_DNA"/>
</dbReference>